<evidence type="ECO:0000313" key="2">
    <source>
        <dbReference type="EMBL" id="OVF69491.1"/>
    </source>
</evidence>
<dbReference type="EMBL" id="NCMJ01000088">
    <property type="protein sequence ID" value="PLE26724.1"/>
    <property type="molecule type" value="Genomic_DNA"/>
</dbReference>
<reference evidence="4 10" key="3">
    <citation type="submission" date="2017-09" db="EMBL/GenBank/DDBJ databases">
        <title>Molecular Epidemiology of Livestock-Associated Methicillin Resistant Staphylococcus aureus (LA-MRSA) and Extended-Spectrum Beta-Lactamase (ESBL)-Producing Enterobacteriaceae in Pigs and Exposed Workers in Cameroon and South Africa.</title>
        <authorList>
            <person name="Founou L."/>
            <person name="Founou R.C."/>
            <person name="Allam M."/>
            <person name="Ismail A."/>
            <person name="Essack S.Y."/>
        </authorList>
    </citation>
    <scope>NUCLEOTIDE SEQUENCE [LARGE SCALE GENOMIC DNA]</scope>
    <source>
        <strain evidence="4 10">HH516E4IA</strain>
    </source>
</reference>
<dbReference type="Proteomes" id="UP000253559">
    <property type="component" value="Unassembled WGS sequence"/>
</dbReference>
<reference evidence="3 9" key="1">
    <citation type="journal article" date="2017" name="J. Infect. Dis.">
        <title>An Analysis of the Epidemic of Klebsiella pneumoniae Carbapenemase-Producing K. pneumoniae: Convergence of Two Evolutionary Mechanisms Creates the Perfect Storm.</title>
        <authorList>
            <person name="Rojas L.J."/>
            <person name="Weinstock G.M."/>
            <person name="De La Cadena E."/>
            <person name="Diaz L."/>
            <person name="Rios R."/>
            <person name="Hanson B.M."/>
            <person name="Brown J.S."/>
            <person name="Vats P."/>
            <person name="Phillips D.S."/>
            <person name="Nguyen H."/>
            <person name="Hujer K.M."/>
            <person name="Correa A."/>
            <person name="Adams M.D."/>
            <person name="Perez F."/>
            <person name="Sodergren E."/>
            <person name="Narechania A."/>
            <person name="Planet P.J."/>
            <person name="Villegas M.V."/>
            <person name="Bonomo R.A."/>
            <person name="Arias C.A."/>
        </authorList>
    </citation>
    <scope>NUCLEOTIDE SEQUENCE [LARGE SCALE GENOMIC DNA]</scope>
    <source>
        <strain evidence="3 9">COL-Kpn30</strain>
    </source>
</reference>
<accession>A0A1L5C5D1</accession>
<protein>
    <submittedName>
        <fullName evidence="2">Uncharacterized protein</fullName>
    </submittedName>
</protein>
<reference evidence="1" key="9">
    <citation type="submission" date="2020-10" db="EMBL/GenBank/DDBJ databases">
        <title>Genome Sequence of ESBL Producing Zambian Clinical Strains.</title>
        <authorList>
            <person name="Shawa M."/>
            <person name="Furuta Y."/>
            <person name="Simbotwe M."/>
            <person name="Mulenga E."/>
            <person name="Mubanga M."/>
            <person name="Mulenga G."/>
            <person name="Kaile C."/>
            <person name="Zorigt T."/>
            <person name="Hang'ombe B."/>
            <person name="Higashi H."/>
        </authorList>
    </citation>
    <scope>NUCLEOTIDE SEQUENCE</scope>
    <source>
        <strain evidence="1">Zam_UTH_09</strain>
    </source>
</reference>
<proteinExistence type="predicted"/>
<dbReference type="Proteomes" id="UP000254657">
    <property type="component" value="Unassembled WGS sequence"/>
</dbReference>
<reference evidence="7 11" key="8">
    <citation type="journal article" date="2019" name="Antimicrob. Agents Chemother.">
        <title>Applying Rapid Whole Genome Sequencing to Predict Phenotypic Antimicrobial Susceptibility Testing Results Among Carbapenem-Resistant Klebsiella pneumoniae Clinical Isolates.</title>
        <authorList>
            <person name="Tamma P.D."/>
            <person name="Fan Y."/>
            <person name="Bergman Y."/>
            <person name="Pertea G."/>
            <person name="Kazmi A."/>
            <person name="Lewis S."/>
            <person name="Carroll K.C."/>
            <person name="Schatz M.C."/>
            <person name="Timp W."/>
            <person name="Simner P.J."/>
        </authorList>
    </citation>
    <scope>NUCLEOTIDE SEQUENCE [LARGE SCALE GENOMIC DNA]</scope>
    <source>
        <strain evidence="7 11">KLPN_104</strain>
    </source>
</reference>
<dbReference type="Proteomes" id="UP000245817">
    <property type="component" value="Unassembled WGS sequence"/>
</dbReference>
<evidence type="ECO:0000313" key="3">
    <source>
        <dbReference type="EMBL" id="PLE26724.1"/>
    </source>
</evidence>
<reference evidence="5" key="6">
    <citation type="submission" date="2018-08" db="EMBL/GenBank/DDBJ databases">
        <title>Klebsiella pneumoniae genome sequencing and assembly.</title>
        <authorList>
            <person name="Martins R.C.R."/>
            <person name="Perdigao-Neto L.V."/>
            <person name="Costa S.F."/>
            <person name="Levin A.S.S."/>
        </authorList>
    </citation>
    <scope>NUCLEOTIDE SEQUENCE</scope>
    <source>
        <strain evidence="5">BC_5001</strain>
    </source>
</reference>
<dbReference type="Proteomes" id="UP000655094">
    <property type="component" value="Unassembled WGS sequence"/>
</dbReference>
<reference evidence="6" key="4">
    <citation type="submission" date="2018-07" db="EMBL/GenBank/DDBJ databases">
        <title>Draft genome sequence of Klebsiella pneumoniae K293.</title>
        <authorList>
            <person name="He F."/>
        </authorList>
    </citation>
    <scope>NUCLEOTIDE SEQUENCE</scope>
    <source>
        <strain evidence="6">K293</strain>
    </source>
</reference>
<evidence type="ECO:0000313" key="9">
    <source>
        <dbReference type="Proteomes" id="UP000234439"/>
    </source>
</evidence>
<dbReference type="EMBL" id="PCFF01000002">
    <property type="protein sequence ID" value="PVU64314.1"/>
    <property type="molecule type" value="Genomic_DNA"/>
</dbReference>
<organism evidence="2 8">
    <name type="scientific">Klebsiella pneumoniae</name>
    <dbReference type="NCBI Taxonomy" id="573"/>
    <lineage>
        <taxon>Bacteria</taxon>
        <taxon>Pseudomonadati</taxon>
        <taxon>Pseudomonadota</taxon>
        <taxon>Gammaproteobacteria</taxon>
        <taxon>Enterobacterales</taxon>
        <taxon>Enterobacteriaceae</taxon>
        <taxon>Klebsiella/Raoultella group</taxon>
        <taxon>Klebsiella</taxon>
        <taxon>Klebsiella pneumoniae complex</taxon>
    </lineage>
</organism>
<dbReference type="Proteomes" id="UP000196447">
    <property type="component" value="Unassembled WGS sequence"/>
</dbReference>
<evidence type="ECO:0000313" key="4">
    <source>
        <dbReference type="EMBL" id="PVU64314.1"/>
    </source>
</evidence>
<dbReference type="EMBL" id="QRCF01000006">
    <property type="protein sequence ID" value="RDT94370.1"/>
    <property type="molecule type" value="Genomic_DNA"/>
</dbReference>
<dbReference type="EMBL" id="RDAM01000001">
    <property type="protein sequence ID" value="RRF07912.1"/>
    <property type="molecule type" value="Genomic_DNA"/>
</dbReference>
<evidence type="ECO:0000313" key="1">
    <source>
        <dbReference type="EMBL" id="GHK54419.1"/>
    </source>
</evidence>
<evidence type="ECO:0000313" key="7">
    <source>
        <dbReference type="EMBL" id="RRF07912.1"/>
    </source>
</evidence>
<evidence type="ECO:0000313" key="11">
    <source>
        <dbReference type="Proteomes" id="UP000275975"/>
    </source>
</evidence>
<dbReference type="EMBL" id="BNFF01000001">
    <property type="protein sequence ID" value="GHK54419.1"/>
    <property type="molecule type" value="Genomic_DNA"/>
</dbReference>
<name>A0A1L5C5D1_KLEPN</name>
<reference evidence="5" key="5">
    <citation type="submission" date="2018-07" db="EMBL/GenBank/DDBJ databases">
        <authorList>
            <person name="Martins R.C."/>
            <person name="Perdigao-Neto L.V."/>
            <person name="Costa S.F."/>
            <person name="Levin A.S.S."/>
        </authorList>
    </citation>
    <scope>NUCLEOTIDE SEQUENCE</scope>
    <source>
        <strain evidence="5">BC_5001</strain>
    </source>
</reference>
<gene>
    <name evidence="2" type="ORF">B5L96_17725</name>
    <name evidence="3" type="ORF">B6I68_16065</name>
    <name evidence="4" type="ORF">CP554_03260</name>
    <name evidence="5" type="ORF">DM078_10655</name>
    <name evidence="6" type="ORF">DW286_07840</name>
    <name evidence="7" type="ORF">EAO17_17755</name>
    <name evidence="1" type="ORF">KPZU09_41550</name>
</gene>
<evidence type="ECO:0000313" key="8">
    <source>
        <dbReference type="Proteomes" id="UP000196447"/>
    </source>
</evidence>
<dbReference type="EMBL" id="NDBK01000078">
    <property type="protein sequence ID" value="OVF69491.1"/>
    <property type="molecule type" value="Genomic_DNA"/>
</dbReference>
<evidence type="ECO:0000313" key="6">
    <source>
        <dbReference type="EMBL" id="RDT94370.1"/>
    </source>
</evidence>
<dbReference type="Proteomes" id="UP000275975">
    <property type="component" value="Unassembled WGS sequence"/>
</dbReference>
<dbReference type="AlphaFoldDB" id="A0A1L5C5D1"/>
<dbReference type="Proteomes" id="UP000234439">
    <property type="component" value="Unassembled WGS sequence"/>
</dbReference>
<reference evidence="7" key="7">
    <citation type="submission" date="2018-10" db="EMBL/GenBank/DDBJ databases">
        <authorList>
            <person name="Fan Y."/>
            <person name="Timp W."/>
            <person name="Bergman Y."/>
            <person name="Tamma P."/>
            <person name="Simner P."/>
        </authorList>
    </citation>
    <scope>NUCLEOTIDE SEQUENCE</scope>
    <source>
        <strain evidence="7">KLPN_104</strain>
    </source>
</reference>
<evidence type="ECO:0000313" key="10">
    <source>
        <dbReference type="Proteomes" id="UP000245817"/>
    </source>
</evidence>
<sequence>MVFIALAAAPTFSARAGPTKIIVKRIAVSFSLSGVIEAQRPPFYAVKIYKFATKITKIAFSYP</sequence>
<comment type="caution">
    <text evidence="2">The sequence shown here is derived from an EMBL/GenBank/DDBJ whole genome shotgun (WGS) entry which is preliminary data.</text>
</comment>
<dbReference type="EMBL" id="QOHW01000006">
    <property type="protein sequence ID" value="RBZ23711.1"/>
    <property type="molecule type" value="Genomic_DNA"/>
</dbReference>
<evidence type="ECO:0000313" key="5">
    <source>
        <dbReference type="EMBL" id="RBZ23711.1"/>
    </source>
</evidence>
<reference evidence="2 8" key="2">
    <citation type="submission" date="2017-03" db="EMBL/GenBank/DDBJ databases">
        <authorList>
            <person name="Fouts D."/>
            <person name="Stalin M.J."/>
            <person name="Chen L."/>
            <person name="Wright M."/>
            <person name="Sutton G."/>
            <person name="Nguyen K."/>
            <person name="Vanduin D."/>
            <person name="Rojas L."/>
            <person name="Hujer A."/>
            <person name="Hujer K."/>
            <person name="Bonomo R."/>
            <person name="Kreiswirth B."/>
            <person name="Adams M."/>
        </authorList>
    </citation>
    <scope>NUCLEOTIDE SEQUENCE [LARGE SCALE GENOMIC DNA]</scope>
    <source>
        <strain evidence="2 8">39383</strain>
    </source>
</reference>